<name>A0A0G9L4Z5_9BACT</name>
<gene>
    <name evidence="2" type="ORF">AF80_01785</name>
</gene>
<reference evidence="2 3" key="1">
    <citation type="submission" date="2014-01" db="EMBL/GenBank/DDBJ databases">
        <title>Development of a Comparative Genomic Fingerprinting Assay for High Resolution Genotyping of Arcobacter butzleri.</title>
        <authorList>
            <person name="Webb A.L."/>
            <person name="Inglis G.D."/>
            <person name="Kruczkiewicz P."/>
            <person name="Selinger L.B."/>
            <person name="Taboada E.N."/>
        </authorList>
    </citation>
    <scope>NUCLEOTIDE SEQUENCE [LARGE SCALE GENOMIC DNA]</scope>
    <source>
        <strain evidence="2 3">L355</strain>
    </source>
</reference>
<dbReference type="AlphaFoldDB" id="A0A0G9L4Z5"/>
<feature type="coiled-coil region" evidence="1">
    <location>
        <begin position="112"/>
        <end position="153"/>
    </location>
</feature>
<evidence type="ECO:0000256" key="1">
    <source>
        <dbReference type="SAM" id="Coils"/>
    </source>
</evidence>
<proteinExistence type="predicted"/>
<evidence type="ECO:0000313" key="3">
    <source>
        <dbReference type="Proteomes" id="UP000035154"/>
    </source>
</evidence>
<keyword evidence="1" id="KW-0175">Coiled coil</keyword>
<dbReference type="Proteomes" id="UP000035154">
    <property type="component" value="Unassembled WGS sequence"/>
</dbReference>
<dbReference type="PATRIC" id="fig|1447263.3.peg.341"/>
<accession>A0A0G9L4Z5</accession>
<comment type="caution">
    <text evidence="2">The sequence shown here is derived from an EMBL/GenBank/DDBJ whole genome shotgun (WGS) entry which is preliminary data.</text>
</comment>
<organism evidence="2 3">
    <name type="scientific">Aliarcobacter butzleri L355</name>
    <dbReference type="NCBI Taxonomy" id="1447263"/>
    <lineage>
        <taxon>Bacteria</taxon>
        <taxon>Pseudomonadati</taxon>
        <taxon>Campylobacterota</taxon>
        <taxon>Epsilonproteobacteria</taxon>
        <taxon>Campylobacterales</taxon>
        <taxon>Arcobacteraceae</taxon>
        <taxon>Aliarcobacter</taxon>
    </lineage>
</organism>
<dbReference type="RefSeq" id="WP_046997799.1">
    <property type="nucleotide sequence ID" value="NZ_JAIW01000010.1"/>
</dbReference>
<evidence type="ECO:0000313" key="2">
    <source>
        <dbReference type="EMBL" id="KLE11433.1"/>
    </source>
</evidence>
<sequence>MGKLTKDETELKIKALEEAIYILKKKSNGKINFLTQKNVLDYVNDCNYSKQFTSKISPATIKQTKNEKFKKFNEEIKKFRKEFNLVNKLGNDKLKKKVDDSQEKVIELTYHLAIYLEENERLLKKIEQRENKITQLEKDINHYLEIITQLKEN</sequence>
<protein>
    <submittedName>
        <fullName evidence="2">Uncharacterized protein</fullName>
    </submittedName>
</protein>
<dbReference type="EMBL" id="JAIW01000010">
    <property type="protein sequence ID" value="KLE11433.1"/>
    <property type="molecule type" value="Genomic_DNA"/>
</dbReference>